<dbReference type="InterPro" id="IPR011009">
    <property type="entry name" value="Kinase-like_dom_sf"/>
</dbReference>
<keyword evidence="10 18" id="KW-0547">Nucleotide-binding</keyword>
<dbReference type="PROSITE" id="PS51450">
    <property type="entry name" value="LRR"/>
    <property type="match status" value="1"/>
</dbReference>
<evidence type="ECO:0000256" key="10">
    <source>
        <dbReference type="ARBA" id="ARBA00022741"/>
    </source>
</evidence>
<dbReference type="Gene3D" id="3.30.200.20">
    <property type="entry name" value="Phosphorylase Kinase, domain 1"/>
    <property type="match status" value="1"/>
</dbReference>
<dbReference type="Pfam" id="PF00560">
    <property type="entry name" value="LRR_1"/>
    <property type="match status" value="1"/>
</dbReference>
<gene>
    <name evidence="22" type="ORF">TorRG33x02_312490</name>
</gene>
<dbReference type="InterPro" id="IPR001245">
    <property type="entry name" value="Ser-Thr/Tyr_kinase_cat_dom"/>
</dbReference>
<dbReference type="InterPro" id="IPR024788">
    <property type="entry name" value="Malectin-like_Carb-bd_dom"/>
</dbReference>
<dbReference type="OrthoDB" id="2017114at2759"/>
<dbReference type="SUPFAM" id="SSF52058">
    <property type="entry name" value="L domain-like"/>
    <property type="match status" value="1"/>
</dbReference>
<keyword evidence="23" id="KW-1185">Reference proteome</keyword>
<feature type="signal peptide" evidence="20">
    <location>
        <begin position="1"/>
        <end position="24"/>
    </location>
</feature>
<dbReference type="EC" id="2.7.11.1" evidence="2"/>
<keyword evidence="13 19" id="KW-1133">Transmembrane helix</keyword>
<evidence type="ECO:0000256" key="2">
    <source>
        <dbReference type="ARBA" id="ARBA00012513"/>
    </source>
</evidence>
<feature type="transmembrane region" description="Helical" evidence="19">
    <location>
        <begin position="505"/>
        <end position="530"/>
    </location>
</feature>
<keyword evidence="4" id="KW-0597">Phosphoprotein</keyword>
<comment type="catalytic activity">
    <reaction evidence="17">
        <text>L-seryl-[protein] + ATP = O-phospho-L-seryl-[protein] + ADP + H(+)</text>
        <dbReference type="Rhea" id="RHEA:17989"/>
        <dbReference type="Rhea" id="RHEA-COMP:9863"/>
        <dbReference type="Rhea" id="RHEA-COMP:11604"/>
        <dbReference type="ChEBI" id="CHEBI:15378"/>
        <dbReference type="ChEBI" id="CHEBI:29999"/>
        <dbReference type="ChEBI" id="CHEBI:30616"/>
        <dbReference type="ChEBI" id="CHEBI:83421"/>
        <dbReference type="ChEBI" id="CHEBI:456216"/>
        <dbReference type="EC" id="2.7.11.1"/>
    </reaction>
</comment>
<dbReference type="PROSITE" id="PS00107">
    <property type="entry name" value="PROTEIN_KINASE_ATP"/>
    <property type="match status" value="1"/>
</dbReference>
<evidence type="ECO:0000313" key="23">
    <source>
        <dbReference type="Proteomes" id="UP000237000"/>
    </source>
</evidence>
<evidence type="ECO:0000256" key="20">
    <source>
        <dbReference type="SAM" id="SignalP"/>
    </source>
</evidence>
<dbReference type="SMART" id="SM00220">
    <property type="entry name" value="S_TKc"/>
    <property type="match status" value="1"/>
</dbReference>
<dbReference type="GO" id="GO:0016020">
    <property type="term" value="C:membrane"/>
    <property type="evidence" value="ECO:0007669"/>
    <property type="project" value="UniProtKB-SubCell"/>
</dbReference>
<evidence type="ECO:0000256" key="17">
    <source>
        <dbReference type="ARBA" id="ARBA00048679"/>
    </source>
</evidence>
<feature type="chain" id="PRO_5015123903" description="non-specific serine/threonine protein kinase" evidence="20">
    <location>
        <begin position="25"/>
        <end position="879"/>
    </location>
</feature>
<protein>
    <recommendedName>
        <fullName evidence="2">non-specific serine/threonine protein kinase</fullName>
        <ecNumber evidence="2">2.7.11.1</ecNumber>
    </recommendedName>
</protein>
<evidence type="ECO:0000256" key="3">
    <source>
        <dbReference type="ARBA" id="ARBA00022527"/>
    </source>
</evidence>
<dbReference type="FunCoup" id="A0A2P5BQD9">
    <property type="interactions" value="127"/>
</dbReference>
<feature type="binding site" evidence="18">
    <location>
        <position position="599"/>
    </location>
    <ligand>
        <name>ATP</name>
        <dbReference type="ChEBI" id="CHEBI:30616"/>
    </ligand>
</feature>
<keyword evidence="7 19" id="KW-0812">Transmembrane</keyword>
<evidence type="ECO:0000256" key="18">
    <source>
        <dbReference type="PROSITE-ProRule" id="PRU10141"/>
    </source>
</evidence>
<dbReference type="InterPro" id="IPR017441">
    <property type="entry name" value="Protein_kinase_ATP_BS"/>
</dbReference>
<dbReference type="Gene3D" id="2.60.120.430">
    <property type="entry name" value="Galactose-binding lectin"/>
    <property type="match status" value="1"/>
</dbReference>
<dbReference type="FunFam" id="3.30.200.20:FF:000394">
    <property type="entry name" value="Leucine-rich repeat receptor-like protein kinase"/>
    <property type="match status" value="1"/>
</dbReference>
<evidence type="ECO:0000256" key="12">
    <source>
        <dbReference type="ARBA" id="ARBA00022840"/>
    </source>
</evidence>
<evidence type="ECO:0000256" key="4">
    <source>
        <dbReference type="ARBA" id="ARBA00022553"/>
    </source>
</evidence>
<evidence type="ECO:0000256" key="15">
    <source>
        <dbReference type="ARBA" id="ARBA00023170"/>
    </source>
</evidence>
<dbReference type="SUPFAM" id="SSF56112">
    <property type="entry name" value="Protein kinase-like (PK-like)"/>
    <property type="match status" value="1"/>
</dbReference>
<evidence type="ECO:0000256" key="14">
    <source>
        <dbReference type="ARBA" id="ARBA00023136"/>
    </source>
</evidence>
<evidence type="ECO:0000256" key="11">
    <source>
        <dbReference type="ARBA" id="ARBA00022777"/>
    </source>
</evidence>
<evidence type="ECO:0000259" key="21">
    <source>
        <dbReference type="PROSITE" id="PS50011"/>
    </source>
</evidence>
<reference evidence="23" key="1">
    <citation type="submission" date="2016-06" db="EMBL/GenBank/DDBJ databases">
        <title>Parallel loss of symbiosis genes in relatives of nitrogen-fixing non-legume Parasponia.</title>
        <authorList>
            <person name="Van Velzen R."/>
            <person name="Holmer R."/>
            <person name="Bu F."/>
            <person name="Rutten L."/>
            <person name="Van Zeijl A."/>
            <person name="Liu W."/>
            <person name="Santuari L."/>
            <person name="Cao Q."/>
            <person name="Sharma T."/>
            <person name="Shen D."/>
            <person name="Roswanjaya Y."/>
            <person name="Wardhani T."/>
            <person name="Kalhor M.S."/>
            <person name="Jansen J."/>
            <person name="Van den Hoogen J."/>
            <person name="Gungor B."/>
            <person name="Hartog M."/>
            <person name="Hontelez J."/>
            <person name="Verver J."/>
            <person name="Yang W.-C."/>
            <person name="Schijlen E."/>
            <person name="Repin R."/>
            <person name="Schilthuizen M."/>
            <person name="Schranz E."/>
            <person name="Heidstra R."/>
            <person name="Miyata K."/>
            <person name="Fedorova E."/>
            <person name="Kohlen W."/>
            <person name="Bisseling T."/>
            <person name="Smit S."/>
            <person name="Geurts R."/>
        </authorList>
    </citation>
    <scope>NUCLEOTIDE SEQUENCE [LARGE SCALE GENOMIC DNA]</scope>
    <source>
        <strain evidence="23">cv. RG33-2</strain>
    </source>
</reference>
<keyword evidence="9" id="KW-0677">Repeat</keyword>
<comment type="caution">
    <text evidence="22">The sequence shown here is derived from an EMBL/GenBank/DDBJ whole genome shotgun (WGS) entry which is preliminary data.</text>
</comment>
<dbReference type="Proteomes" id="UP000237000">
    <property type="component" value="Unassembled WGS sequence"/>
</dbReference>
<dbReference type="AlphaFoldDB" id="A0A2P5BQD9"/>
<keyword evidence="6" id="KW-0808">Transferase</keyword>
<keyword evidence="8 20" id="KW-0732">Signal</keyword>
<organism evidence="22 23">
    <name type="scientific">Trema orientale</name>
    <name type="common">Charcoal tree</name>
    <name type="synonym">Celtis orientalis</name>
    <dbReference type="NCBI Taxonomy" id="63057"/>
    <lineage>
        <taxon>Eukaryota</taxon>
        <taxon>Viridiplantae</taxon>
        <taxon>Streptophyta</taxon>
        <taxon>Embryophyta</taxon>
        <taxon>Tracheophyta</taxon>
        <taxon>Spermatophyta</taxon>
        <taxon>Magnoliopsida</taxon>
        <taxon>eudicotyledons</taxon>
        <taxon>Gunneridae</taxon>
        <taxon>Pentapetalae</taxon>
        <taxon>rosids</taxon>
        <taxon>fabids</taxon>
        <taxon>Rosales</taxon>
        <taxon>Cannabaceae</taxon>
        <taxon>Trema</taxon>
    </lineage>
</organism>
<dbReference type="GO" id="GO:0005524">
    <property type="term" value="F:ATP binding"/>
    <property type="evidence" value="ECO:0007669"/>
    <property type="project" value="UniProtKB-UniRule"/>
</dbReference>
<evidence type="ECO:0000256" key="8">
    <source>
        <dbReference type="ARBA" id="ARBA00022729"/>
    </source>
</evidence>
<keyword evidence="14 19" id="KW-0472">Membrane</keyword>
<dbReference type="GO" id="GO:0004674">
    <property type="term" value="F:protein serine/threonine kinase activity"/>
    <property type="evidence" value="ECO:0007669"/>
    <property type="project" value="UniProtKB-KW"/>
</dbReference>
<dbReference type="InterPro" id="IPR008271">
    <property type="entry name" value="Ser/Thr_kinase_AS"/>
</dbReference>
<dbReference type="PANTHER" id="PTHR45631:SF202">
    <property type="entry name" value="SENESCENCE-INDUCED RECEPTOR-LIKE SERINE_THREONINE-PROTEIN KINASE"/>
    <property type="match status" value="1"/>
</dbReference>
<evidence type="ECO:0000256" key="7">
    <source>
        <dbReference type="ARBA" id="ARBA00022692"/>
    </source>
</evidence>
<keyword evidence="15" id="KW-0675">Receptor</keyword>
<keyword evidence="5" id="KW-0433">Leucine-rich repeat</keyword>
<evidence type="ECO:0000256" key="16">
    <source>
        <dbReference type="ARBA" id="ARBA00047899"/>
    </source>
</evidence>
<dbReference type="CDD" id="cd14066">
    <property type="entry name" value="STKc_IRAK"/>
    <property type="match status" value="1"/>
</dbReference>
<evidence type="ECO:0000256" key="19">
    <source>
        <dbReference type="SAM" id="Phobius"/>
    </source>
</evidence>
<dbReference type="PROSITE" id="PS00108">
    <property type="entry name" value="PROTEIN_KINASE_ST"/>
    <property type="match status" value="1"/>
</dbReference>
<evidence type="ECO:0000256" key="1">
    <source>
        <dbReference type="ARBA" id="ARBA00004167"/>
    </source>
</evidence>
<dbReference type="InterPro" id="IPR032675">
    <property type="entry name" value="LRR_dom_sf"/>
</dbReference>
<dbReference type="InterPro" id="IPR001611">
    <property type="entry name" value="Leu-rich_rpt"/>
</dbReference>
<evidence type="ECO:0000256" key="6">
    <source>
        <dbReference type="ARBA" id="ARBA00022679"/>
    </source>
</evidence>
<accession>A0A2P5BQD9</accession>
<keyword evidence="12 18" id="KW-0067">ATP-binding</keyword>
<comment type="subcellular location">
    <subcellularLocation>
        <location evidence="1">Membrane</location>
        <topology evidence="1">Single-pass membrane protein</topology>
    </subcellularLocation>
</comment>
<keyword evidence="11 22" id="KW-0418">Kinase</keyword>
<dbReference type="Gene3D" id="1.10.510.10">
    <property type="entry name" value="Transferase(Phosphotransferase) domain 1"/>
    <property type="match status" value="1"/>
</dbReference>
<dbReference type="STRING" id="63057.A0A2P5BQD9"/>
<dbReference type="Gene3D" id="3.80.10.10">
    <property type="entry name" value="Ribonuclease Inhibitor"/>
    <property type="match status" value="1"/>
</dbReference>
<keyword evidence="3" id="KW-0723">Serine/threonine-protein kinase</keyword>
<dbReference type="FunFam" id="1.10.510.10:FF:000146">
    <property type="entry name" value="LRR receptor-like serine/threonine-protein kinase IOS1"/>
    <property type="match status" value="1"/>
</dbReference>
<evidence type="ECO:0000313" key="22">
    <source>
        <dbReference type="EMBL" id="PON51017.1"/>
    </source>
</evidence>
<dbReference type="PANTHER" id="PTHR45631">
    <property type="entry name" value="OS07G0107800 PROTEIN-RELATED"/>
    <property type="match status" value="1"/>
</dbReference>
<dbReference type="InterPro" id="IPR000719">
    <property type="entry name" value="Prot_kinase_dom"/>
</dbReference>
<dbReference type="InParanoid" id="A0A2P5BQD9"/>
<proteinExistence type="predicted"/>
<name>A0A2P5BQD9_TREOI</name>
<evidence type="ECO:0000256" key="13">
    <source>
        <dbReference type="ARBA" id="ARBA00022989"/>
    </source>
</evidence>
<feature type="domain" description="Protein kinase" evidence="21">
    <location>
        <begin position="571"/>
        <end position="844"/>
    </location>
</feature>
<evidence type="ECO:0000256" key="9">
    <source>
        <dbReference type="ARBA" id="ARBA00022737"/>
    </source>
</evidence>
<evidence type="ECO:0000256" key="5">
    <source>
        <dbReference type="ARBA" id="ARBA00022614"/>
    </source>
</evidence>
<dbReference type="EMBL" id="JXTC01000479">
    <property type="protein sequence ID" value="PON51017.1"/>
    <property type="molecule type" value="Genomic_DNA"/>
</dbReference>
<dbReference type="FunFam" id="3.80.10.10:FF:000129">
    <property type="entry name" value="Leucine-rich repeat receptor-like kinase"/>
    <property type="match status" value="1"/>
</dbReference>
<sequence>MEMFKCHFLIVLLGVLALVHPGHGQADQTGFISLDCGLPENTSYTEKTTTIDYISDAPFISTGVSKTILPEYRANFQRQVTYIRSFPEGIRNCYKITVKRGTRYLMRATFFYGNYDGRNNTPQFDLHIGPNVWGTVTFNPLGTIMEIIHTPSKDYVPLCLVNTRSGTPFVNALELRPLKNTTYQIDSGALSLVVRVDTGSTTNTTYRFPLDAYDRVWVPYYEQAWTQLTSSLTVDPDSHIDFWPPSVIMSTAATPINETAPMEFFVEPPDATTRYYLYLHFAELQQLKPNESRAFNINVNGKLLYGPVIPTYLTSNTVYSTVPITGKLNYTFTINKLENSTLPPILNAAEIYTLLDFSQSETYTDDVDAIMSIKSTYGVKKNWDGDPCVPLNYTWAGLNCSSDVLEPPRIISLDLSSSGLTGNISTDISKLTMLESLDLSNNNLTGSVPEILSSLPNLRVLNKLTGTIPGELLERQKNGSLSLSFGENLDLCDSSPCKTKTKNNILIPIAASVGGLVIMLLIVAAILFGMKKRKNKTGVRTGNVGTSNLQNDSFESRRRQFTYSEVVKMTNNFEKILGRGGFGTVYHGFVDDDTQVAVKMLSHSSGQGYQQFQAEVKLLMRVHHRNLTSLVGYCNEGTNMALIYEYMANGDLDSHLSSVSNENVLSWEERIQIAIDSAQGLEYLHNGCKPPIVHRDVKTTNILLTERFQAKLADFGLSRIFPTDGGTHVSTVVAGTPGYLDPEYYITNRLNEKSDVYSFGVVLLEIITSRPAVSRTHERTHVKEWVGFMLANGDIKNIVDPRLRGDFEINSVWKAVEISMACVSASSTKRPNMNQVVSELKECLAAELARGNKSRLTDSSSSIEMLSVNVTTELSPLAR</sequence>
<dbReference type="Pfam" id="PF12819">
    <property type="entry name" value="Malectin_like"/>
    <property type="match status" value="1"/>
</dbReference>
<comment type="catalytic activity">
    <reaction evidence="16">
        <text>L-threonyl-[protein] + ATP = O-phospho-L-threonyl-[protein] + ADP + H(+)</text>
        <dbReference type="Rhea" id="RHEA:46608"/>
        <dbReference type="Rhea" id="RHEA-COMP:11060"/>
        <dbReference type="Rhea" id="RHEA-COMP:11605"/>
        <dbReference type="ChEBI" id="CHEBI:15378"/>
        <dbReference type="ChEBI" id="CHEBI:30013"/>
        <dbReference type="ChEBI" id="CHEBI:30616"/>
        <dbReference type="ChEBI" id="CHEBI:61977"/>
        <dbReference type="ChEBI" id="CHEBI:456216"/>
        <dbReference type="EC" id="2.7.11.1"/>
    </reaction>
</comment>
<dbReference type="Pfam" id="PF07714">
    <property type="entry name" value="PK_Tyr_Ser-Thr"/>
    <property type="match status" value="1"/>
</dbReference>
<dbReference type="PROSITE" id="PS50011">
    <property type="entry name" value="PROTEIN_KINASE_DOM"/>
    <property type="match status" value="1"/>
</dbReference>